<accession>A0ACC0YEK8</accession>
<dbReference type="Proteomes" id="UP001163603">
    <property type="component" value="Chromosome 7"/>
</dbReference>
<organism evidence="1 2">
    <name type="scientific">Pistacia integerrima</name>
    <dbReference type="NCBI Taxonomy" id="434235"/>
    <lineage>
        <taxon>Eukaryota</taxon>
        <taxon>Viridiplantae</taxon>
        <taxon>Streptophyta</taxon>
        <taxon>Embryophyta</taxon>
        <taxon>Tracheophyta</taxon>
        <taxon>Spermatophyta</taxon>
        <taxon>Magnoliopsida</taxon>
        <taxon>eudicotyledons</taxon>
        <taxon>Gunneridae</taxon>
        <taxon>Pentapetalae</taxon>
        <taxon>rosids</taxon>
        <taxon>malvids</taxon>
        <taxon>Sapindales</taxon>
        <taxon>Anacardiaceae</taxon>
        <taxon>Pistacia</taxon>
    </lineage>
</organism>
<dbReference type="EMBL" id="CM047742">
    <property type="protein sequence ID" value="KAJ0035564.1"/>
    <property type="molecule type" value="Genomic_DNA"/>
</dbReference>
<sequence length="95" mass="11263">MWLAQELVELEGLPVARRGKEVRRAPLKWWTKYESGGIRSHVDTRCIFYRLLAIRGKPMSGRAFVFEHRGKKSKFLQIVKWRDTGMHGRRLKVVR</sequence>
<protein>
    <submittedName>
        <fullName evidence="1">Uncharacterized protein</fullName>
    </submittedName>
</protein>
<evidence type="ECO:0000313" key="2">
    <source>
        <dbReference type="Proteomes" id="UP001163603"/>
    </source>
</evidence>
<reference evidence="2" key="1">
    <citation type="journal article" date="2023" name="G3 (Bethesda)">
        <title>Genome assembly and association tests identify interacting loci associated with vigor, precocity, and sex in interspecific pistachio rootstocks.</title>
        <authorList>
            <person name="Palmer W."/>
            <person name="Jacygrad E."/>
            <person name="Sagayaradj S."/>
            <person name="Cavanaugh K."/>
            <person name="Han R."/>
            <person name="Bertier L."/>
            <person name="Beede B."/>
            <person name="Kafkas S."/>
            <person name="Golino D."/>
            <person name="Preece J."/>
            <person name="Michelmore R."/>
        </authorList>
    </citation>
    <scope>NUCLEOTIDE SEQUENCE [LARGE SCALE GENOMIC DNA]</scope>
</reference>
<proteinExistence type="predicted"/>
<name>A0ACC0YEK8_9ROSI</name>
<keyword evidence="2" id="KW-1185">Reference proteome</keyword>
<comment type="caution">
    <text evidence="1">The sequence shown here is derived from an EMBL/GenBank/DDBJ whole genome shotgun (WGS) entry which is preliminary data.</text>
</comment>
<evidence type="ECO:0000313" key="1">
    <source>
        <dbReference type="EMBL" id="KAJ0035564.1"/>
    </source>
</evidence>
<gene>
    <name evidence="1" type="ORF">Pint_25894</name>
</gene>